<evidence type="ECO:0000256" key="2">
    <source>
        <dbReference type="ARBA" id="ARBA00001946"/>
    </source>
</evidence>
<proteinExistence type="inferred from homology"/>
<organism evidence="14">
    <name type="scientific">marine metagenome</name>
    <dbReference type="NCBI Taxonomy" id="408172"/>
    <lineage>
        <taxon>unclassified sequences</taxon>
        <taxon>metagenomes</taxon>
        <taxon>ecological metagenomes</taxon>
    </lineage>
</organism>
<accession>A0A381S9X0</accession>
<evidence type="ECO:0000256" key="1">
    <source>
        <dbReference type="ARBA" id="ARBA00001936"/>
    </source>
</evidence>
<gene>
    <name evidence="14" type="ORF">METZ01_LOCUS53133</name>
</gene>
<evidence type="ECO:0000256" key="11">
    <source>
        <dbReference type="ARBA" id="ARBA00023211"/>
    </source>
</evidence>
<evidence type="ECO:0000256" key="5">
    <source>
        <dbReference type="ARBA" id="ARBA00022430"/>
    </source>
</evidence>
<dbReference type="HAMAP" id="MF_01033">
    <property type="entry name" value="LeuB_type1"/>
    <property type="match status" value="1"/>
</dbReference>
<keyword evidence="10" id="KW-0520">NAD</keyword>
<dbReference type="GO" id="GO:0000287">
    <property type="term" value="F:magnesium ion binding"/>
    <property type="evidence" value="ECO:0007669"/>
    <property type="project" value="InterPro"/>
</dbReference>
<keyword evidence="9" id="KW-0560">Oxidoreductase</keyword>
<dbReference type="AlphaFoldDB" id="A0A381S9X0"/>
<evidence type="ECO:0000256" key="4">
    <source>
        <dbReference type="ARBA" id="ARBA00013101"/>
    </source>
</evidence>
<keyword evidence="8" id="KW-0460">Magnesium</keyword>
<dbReference type="InterPro" id="IPR024084">
    <property type="entry name" value="IsoPropMal-DH-like_dom"/>
</dbReference>
<evidence type="ECO:0000256" key="7">
    <source>
        <dbReference type="ARBA" id="ARBA00022723"/>
    </source>
</evidence>
<dbReference type="PROSITE" id="PS00470">
    <property type="entry name" value="IDH_IMDH"/>
    <property type="match status" value="1"/>
</dbReference>
<keyword evidence="7" id="KW-0479">Metal-binding</keyword>
<comment type="cofactor">
    <cofactor evidence="1">
        <name>Mn(2+)</name>
        <dbReference type="ChEBI" id="CHEBI:29035"/>
    </cofactor>
</comment>
<dbReference type="InterPro" id="IPR004429">
    <property type="entry name" value="Isopropylmalate_DH"/>
</dbReference>
<dbReference type="EMBL" id="UINC01002785">
    <property type="protein sequence ID" value="SVA00279.1"/>
    <property type="molecule type" value="Genomic_DNA"/>
</dbReference>
<evidence type="ECO:0000313" key="14">
    <source>
        <dbReference type="EMBL" id="SVA00279.1"/>
    </source>
</evidence>
<dbReference type="PANTHER" id="PTHR42979">
    <property type="entry name" value="3-ISOPROPYLMALATE DEHYDROGENASE"/>
    <property type="match status" value="1"/>
</dbReference>
<dbReference type="PANTHER" id="PTHR42979:SF1">
    <property type="entry name" value="3-ISOPROPYLMALATE DEHYDROGENASE"/>
    <property type="match status" value="1"/>
</dbReference>
<evidence type="ECO:0000256" key="8">
    <source>
        <dbReference type="ARBA" id="ARBA00022842"/>
    </source>
</evidence>
<dbReference type="GO" id="GO:0051287">
    <property type="term" value="F:NAD binding"/>
    <property type="evidence" value="ECO:0007669"/>
    <property type="project" value="InterPro"/>
</dbReference>
<reference evidence="14" key="1">
    <citation type="submission" date="2018-05" db="EMBL/GenBank/DDBJ databases">
        <authorList>
            <person name="Lanie J.A."/>
            <person name="Ng W.-L."/>
            <person name="Kazmierczak K.M."/>
            <person name="Andrzejewski T.M."/>
            <person name="Davidsen T.M."/>
            <person name="Wayne K.J."/>
            <person name="Tettelin H."/>
            <person name="Glass J.I."/>
            <person name="Rusch D."/>
            <person name="Podicherti R."/>
            <person name="Tsui H.-C.T."/>
            <person name="Winkler M.E."/>
        </authorList>
    </citation>
    <scope>NUCLEOTIDE SEQUENCE</scope>
</reference>
<dbReference type="EC" id="1.1.1.85" evidence="4"/>
<evidence type="ECO:0000256" key="3">
    <source>
        <dbReference type="ARBA" id="ARBA00011738"/>
    </source>
</evidence>
<evidence type="ECO:0000256" key="6">
    <source>
        <dbReference type="ARBA" id="ARBA00022605"/>
    </source>
</evidence>
<dbReference type="SUPFAM" id="SSF53659">
    <property type="entry name" value="Isocitrate/Isopropylmalate dehydrogenase-like"/>
    <property type="match status" value="1"/>
</dbReference>
<dbReference type="SMART" id="SM01329">
    <property type="entry name" value="Iso_dh"/>
    <property type="match status" value="1"/>
</dbReference>
<dbReference type="InterPro" id="IPR019818">
    <property type="entry name" value="IsoCit/isopropylmalate_DH_CS"/>
</dbReference>
<dbReference type="NCBIfam" id="TIGR00169">
    <property type="entry name" value="leuB"/>
    <property type="match status" value="1"/>
</dbReference>
<sequence>MKVATIALLPGDGIGPEVTAAASSVLKAVEDRFGHAFDLRTYAVGGAALDAGYPPLPTETLEGCLGADGIFLGAVGHPKFDGKAPEERPEAAILKLRRELEAFANLRPARVWPGLENGGSLKPEVVKGVDILVVRELTGGLYYGQPRGVAEDGQSAFNTMRYSVEEIERIATVAFESARLRGKRVTSVDKANVLETSRLWRKVVTDAGKRYPDIELSHEYVDACALLIASKPDRYDVILTENLFGDILSDESGAIVGSLGLLPSASVGGKVGLFEPVHGSAPDIANENKANPIGAIGSVAMLLRHSLKLDVEATAVEQAIGDTLAAGYRTVDLVPMDNKPPVGSKAMTTAIIEQFHAAA</sequence>
<name>A0A381S9X0_9ZZZZ</name>
<evidence type="ECO:0000259" key="13">
    <source>
        <dbReference type="SMART" id="SM01329"/>
    </source>
</evidence>
<keyword evidence="5" id="KW-0432">Leucine biosynthesis</keyword>
<keyword evidence="11" id="KW-0464">Manganese</keyword>
<keyword evidence="6" id="KW-0028">Amino-acid biosynthesis</keyword>
<protein>
    <recommendedName>
        <fullName evidence="4">3-isopropylmalate dehydrogenase</fullName>
        <ecNumber evidence="4">1.1.1.85</ecNumber>
    </recommendedName>
</protein>
<evidence type="ECO:0000256" key="12">
    <source>
        <dbReference type="ARBA" id="ARBA00023304"/>
    </source>
</evidence>
<keyword evidence="12" id="KW-0100">Branched-chain amino acid biosynthesis</keyword>
<dbReference type="Gene3D" id="3.40.718.10">
    <property type="entry name" value="Isopropylmalate Dehydrogenase"/>
    <property type="match status" value="1"/>
</dbReference>
<feature type="domain" description="Isopropylmalate dehydrogenase-like" evidence="13">
    <location>
        <begin position="5"/>
        <end position="351"/>
    </location>
</feature>
<evidence type="ECO:0000256" key="10">
    <source>
        <dbReference type="ARBA" id="ARBA00023027"/>
    </source>
</evidence>
<dbReference type="GO" id="GO:0005829">
    <property type="term" value="C:cytosol"/>
    <property type="evidence" value="ECO:0007669"/>
    <property type="project" value="TreeGrafter"/>
</dbReference>
<comment type="subunit">
    <text evidence="3">Homodimer.</text>
</comment>
<dbReference type="GO" id="GO:0009098">
    <property type="term" value="P:L-leucine biosynthetic process"/>
    <property type="evidence" value="ECO:0007669"/>
    <property type="project" value="UniProtKB-KW"/>
</dbReference>
<dbReference type="Pfam" id="PF00180">
    <property type="entry name" value="Iso_dh"/>
    <property type="match status" value="1"/>
</dbReference>
<evidence type="ECO:0000256" key="9">
    <source>
        <dbReference type="ARBA" id="ARBA00023002"/>
    </source>
</evidence>
<dbReference type="FunFam" id="3.40.718.10:FF:000006">
    <property type="entry name" value="3-isopropylmalate dehydrogenase"/>
    <property type="match status" value="1"/>
</dbReference>
<dbReference type="GO" id="GO:0003862">
    <property type="term" value="F:3-isopropylmalate dehydrogenase activity"/>
    <property type="evidence" value="ECO:0007669"/>
    <property type="project" value="UniProtKB-EC"/>
</dbReference>
<comment type="cofactor">
    <cofactor evidence="2">
        <name>Mg(2+)</name>
        <dbReference type="ChEBI" id="CHEBI:18420"/>
    </cofactor>
</comment>